<evidence type="ECO:0000313" key="6">
    <source>
        <dbReference type="EMBL" id="AKB53553.1"/>
    </source>
</evidence>
<reference evidence="6 7" key="1">
    <citation type="submission" date="2014-07" db="EMBL/GenBank/DDBJ databases">
        <title>Methanogenic archaea and the global carbon cycle.</title>
        <authorList>
            <person name="Henriksen J.R."/>
            <person name="Luke J."/>
            <person name="Reinhart S."/>
            <person name="Benedict M.N."/>
            <person name="Youngblut N.D."/>
            <person name="Metcalf M.E."/>
            <person name="Whitaker R.J."/>
            <person name="Metcalf W.W."/>
        </authorList>
    </citation>
    <scope>NUCLEOTIDE SEQUENCE [LARGE SCALE GENOMIC DNA]</scope>
    <source>
        <strain evidence="6 7">MS</strain>
    </source>
</reference>
<evidence type="ECO:0000259" key="5">
    <source>
        <dbReference type="Pfam" id="PF01967"/>
    </source>
</evidence>
<dbReference type="Pfam" id="PF01967">
    <property type="entry name" value="MoaC"/>
    <property type="match status" value="1"/>
</dbReference>
<keyword evidence="7" id="KW-1185">Reference proteome</keyword>
<comment type="pathway">
    <text evidence="1 4">Cofactor biosynthesis; molybdopterin biosynthesis.</text>
</comment>
<protein>
    <recommendedName>
        <fullName evidence="4">Probable cyclic pyranopterin monophosphate synthase</fullName>
        <ecNumber evidence="4">4.6.1.17</ecNumber>
    </recommendedName>
    <alternativeName>
        <fullName evidence="4">Molybdenum cofactor biosynthesis protein C</fullName>
    </alternativeName>
</protein>
<comment type="catalytic activity">
    <reaction evidence="4">
        <text>(8S)-3',8-cyclo-7,8-dihydroguanosine 5'-triphosphate = cyclic pyranopterin phosphate + diphosphate</text>
        <dbReference type="Rhea" id="RHEA:49580"/>
        <dbReference type="ChEBI" id="CHEBI:33019"/>
        <dbReference type="ChEBI" id="CHEBI:59648"/>
        <dbReference type="ChEBI" id="CHEBI:131766"/>
        <dbReference type="EC" id="4.6.1.17"/>
    </reaction>
</comment>
<feature type="binding site" evidence="4">
    <location>
        <begin position="119"/>
        <end position="120"/>
    </location>
    <ligand>
        <name>substrate</name>
    </ligand>
</feature>
<dbReference type="KEGG" id="mby:MSBRM_0555"/>
<evidence type="ECO:0000256" key="1">
    <source>
        <dbReference type="ARBA" id="ARBA00005046"/>
    </source>
</evidence>
<dbReference type="CDD" id="cd01419">
    <property type="entry name" value="MoaC_A"/>
    <property type="match status" value="1"/>
</dbReference>
<comment type="subunit">
    <text evidence="4">Homohexamer; trimer of dimers.</text>
</comment>
<dbReference type="InterPro" id="IPR023047">
    <property type="entry name" value="Mo_CF_biosynth-C_arc"/>
</dbReference>
<feature type="binding site" evidence="4">
    <location>
        <begin position="83"/>
        <end position="85"/>
    </location>
    <ligand>
        <name>substrate</name>
    </ligand>
</feature>
<dbReference type="PATRIC" id="fig|1434108.4.peg.653"/>
<gene>
    <name evidence="4" type="primary">moaC</name>
    <name evidence="6" type="ORF">MSBRM_0555</name>
</gene>
<dbReference type="Gene3D" id="3.30.70.640">
    <property type="entry name" value="Molybdopterin cofactor biosynthesis C (MoaC) domain"/>
    <property type="match status" value="1"/>
</dbReference>
<dbReference type="SUPFAM" id="SSF55040">
    <property type="entry name" value="Molybdenum cofactor biosynthesis protein C, MoaC"/>
    <property type="match status" value="1"/>
</dbReference>
<dbReference type="GO" id="GO:0061799">
    <property type="term" value="F:cyclic pyranopterin monophosphate synthase activity"/>
    <property type="evidence" value="ECO:0007669"/>
    <property type="project" value="UniProtKB-UniRule"/>
</dbReference>
<dbReference type="UniPathway" id="UPA00344"/>
<organism evidence="6 7">
    <name type="scientific">Methanosarcina barkeri MS</name>
    <dbReference type="NCBI Taxonomy" id="1434108"/>
    <lineage>
        <taxon>Archaea</taxon>
        <taxon>Methanobacteriati</taxon>
        <taxon>Methanobacteriota</taxon>
        <taxon>Stenosarchaea group</taxon>
        <taxon>Methanomicrobia</taxon>
        <taxon>Methanosarcinales</taxon>
        <taxon>Methanosarcinaceae</taxon>
        <taxon>Methanosarcina</taxon>
    </lineage>
</organism>
<dbReference type="NCBIfam" id="NF008999">
    <property type="entry name" value="PRK12343.1"/>
    <property type="match status" value="1"/>
</dbReference>
<comment type="function">
    <text evidence="4">Catalyzes the conversion of (8S)-3',8-cyclo-7,8-dihydroguanosine 5'-triphosphate to cyclic pyranopterin monophosphate (cPMP).</text>
</comment>
<dbReference type="HAMAP" id="MF_01224_A">
    <property type="entry name" value="MoaC_A"/>
    <property type="match status" value="1"/>
</dbReference>
<dbReference type="InterPro" id="IPR050105">
    <property type="entry name" value="MoCo_biosynth_MoaA/MoaC"/>
</dbReference>
<sequence length="163" mass="17848">MYEKRGGFVEKQFTHIESGRAHMVDISEKCEVPRLARAAGEIMLSGETIEKIRTGNVEKGNVLATARVAAVLAIKKTPDIIPMCHQIPITAIDVDFEIDKGMISAEVKVRTVGKTGVEMEALTGVSAALLTIWDMVKSVEKDESGNYPHTSIQNIRVLEKLKG</sequence>
<dbReference type="PANTHER" id="PTHR22960">
    <property type="entry name" value="MOLYBDOPTERIN COFACTOR SYNTHESIS PROTEIN A"/>
    <property type="match status" value="1"/>
</dbReference>
<evidence type="ECO:0000256" key="4">
    <source>
        <dbReference type="HAMAP-Rule" id="MF_01224"/>
    </source>
</evidence>
<evidence type="ECO:0000313" key="7">
    <source>
        <dbReference type="Proteomes" id="UP000033033"/>
    </source>
</evidence>
<keyword evidence="3 4" id="KW-0456">Lyase</keyword>
<dbReference type="STRING" id="1434108.MSBRM_0555"/>
<dbReference type="EMBL" id="CP009528">
    <property type="protein sequence ID" value="AKB53553.1"/>
    <property type="molecule type" value="Genomic_DNA"/>
</dbReference>
<evidence type="ECO:0000256" key="2">
    <source>
        <dbReference type="ARBA" id="ARBA00023150"/>
    </source>
</evidence>
<name>A0A0E3QRU9_METBA</name>
<dbReference type="InterPro" id="IPR023045">
    <property type="entry name" value="MoaC"/>
</dbReference>
<accession>A0A0E3QRU9</accession>
<evidence type="ECO:0000256" key="3">
    <source>
        <dbReference type="ARBA" id="ARBA00023239"/>
    </source>
</evidence>
<feature type="domain" description="Molybdopterin cofactor biosynthesis C (MoaC)" evidence="5">
    <location>
        <begin position="23"/>
        <end position="163"/>
    </location>
</feature>
<dbReference type="GO" id="GO:0006777">
    <property type="term" value="P:Mo-molybdopterin cofactor biosynthetic process"/>
    <property type="evidence" value="ECO:0007669"/>
    <property type="project" value="UniProtKB-UniRule"/>
</dbReference>
<feature type="active site" evidence="4">
    <location>
        <position position="134"/>
    </location>
</feature>
<dbReference type="HOGENOM" id="CLU_074693_1_2_2"/>
<dbReference type="NCBIfam" id="NF006870">
    <property type="entry name" value="PRK09364.1"/>
    <property type="match status" value="1"/>
</dbReference>
<dbReference type="InterPro" id="IPR036522">
    <property type="entry name" value="MoaC_sf"/>
</dbReference>
<dbReference type="EC" id="4.6.1.17" evidence="4"/>
<comment type="similarity">
    <text evidence="4">Belongs to the MoaC family.</text>
</comment>
<dbReference type="Proteomes" id="UP000033033">
    <property type="component" value="Chromosome"/>
</dbReference>
<keyword evidence="2 4" id="KW-0501">Molybdenum cofactor biosynthesis</keyword>
<dbReference type="AlphaFoldDB" id="A0A0E3QRU9"/>
<dbReference type="NCBIfam" id="TIGR00581">
    <property type="entry name" value="moaC"/>
    <property type="match status" value="1"/>
</dbReference>
<dbReference type="InterPro" id="IPR002820">
    <property type="entry name" value="Mopterin_CF_biosynth-C_dom"/>
</dbReference>
<proteinExistence type="inferred from homology"/>